<sequence>MYKTKLQELCQRRSWDLPEYATAKDGPDHMPRFTATVTVCGQLFNTPDHCKSSKDAQNTAARVAFDHFSTPAATSSDPFPPPHDVAARPQMQPLSVAADPPHPLPLSPLPSSLPNPTPGFLVTKYNTKSEEELLQENCDNTSPCPIDYKAAVGSENKDTLPMYKNLLQQHAQKESIGLPVYTPEAVGPPHARRFKSKVSINGKSYEPAEFFPTLKEAEQTAAKIACLALSLNVIQEDKGFYKNLLQVLAQKKGLMCPSYETVSSGLSHKKIFVSTVEVGSDSFQGLEAKTRKQAEMNAAEVAYSALTKGGTPTNSIKVSSVNSYPSADILNIQPTATTEKRQNIQHTATTEKHQVAIDEDGPLNAKRAKSSLGDVDVNAHLHNNPPSHDSKLDSSTPAAPAHDPTAENQPRWMTVVRPSKSNWQKPENATVLPYSNEQWVAYRVEVDQKPSS</sequence>
<feature type="region of interest" description="Disordered" evidence="4">
    <location>
        <begin position="376"/>
        <end position="412"/>
    </location>
</feature>
<evidence type="ECO:0000313" key="6">
    <source>
        <dbReference type="EMBL" id="KAL1545951.1"/>
    </source>
</evidence>
<dbReference type="SMART" id="SM00358">
    <property type="entry name" value="DSRM"/>
    <property type="match status" value="3"/>
</dbReference>
<keyword evidence="1" id="KW-0677">Repeat</keyword>
<feature type="compositionally biased region" description="Pro residues" evidence="4">
    <location>
        <begin position="100"/>
        <end position="115"/>
    </location>
</feature>
<comment type="caution">
    <text evidence="6">The sequence shown here is derived from an EMBL/GenBank/DDBJ whole genome shotgun (WGS) entry which is preliminary data.</text>
</comment>
<dbReference type="Gene3D" id="3.30.160.20">
    <property type="match status" value="3"/>
</dbReference>
<feature type="region of interest" description="Disordered" evidence="4">
    <location>
        <begin position="94"/>
        <end position="115"/>
    </location>
</feature>
<feature type="domain" description="DRBM" evidence="5">
    <location>
        <begin position="240"/>
        <end position="308"/>
    </location>
</feature>
<evidence type="ECO:0000259" key="5">
    <source>
        <dbReference type="PROSITE" id="PS50137"/>
    </source>
</evidence>
<dbReference type="InterPro" id="IPR014720">
    <property type="entry name" value="dsRBD_dom"/>
</dbReference>
<dbReference type="Pfam" id="PF00035">
    <property type="entry name" value="dsrm"/>
    <property type="match status" value="3"/>
</dbReference>
<dbReference type="AlphaFoldDB" id="A0ABD1GSW1"/>
<dbReference type="PANTHER" id="PTHR46031:SF16">
    <property type="entry name" value="DOUBLE-STRANDED RNA-BINDING PROTEIN 4"/>
    <property type="match status" value="1"/>
</dbReference>
<reference evidence="6 7" key="1">
    <citation type="submission" date="2024-06" db="EMBL/GenBank/DDBJ databases">
        <title>A chromosome level genome sequence of Diviner's sage (Salvia divinorum).</title>
        <authorList>
            <person name="Ford S.A."/>
            <person name="Ro D.-K."/>
            <person name="Ness R.W."/>
            <person name="Phillips M.A."/>
        </authorList>
    </citation>
    <scope>NUCLEOTIDE SEQUENCE [LARGE SCALE GENOMIC DNA]</scope>
    <source>
        <strain evidence="6">SAF-2024a</strain>
        <tissue evidence="6">Leaf</tissue>
    </source>
</reference>
<feature type="domain" description="DRBM" evidence="5">
    <location>
        <begin position="1"/>
        <end position="70"/>
    </location>
</feature>
<keyword evidence="2 3" id="KW-0694">RNA-binding</keyword>
<evidence type="ECO:0000256" key="4">
    <source>
        <dbReference type="SAM" id="MobiDB-lite"/>
    </source>
</evidence>
<feature type="domain" description="DRBM" evidence="5">
    <location>
        <begin position="162"/>
        <end position="231"/>
    </location>
</feature>
<accession>A0ABD1GSW1</accession>
<evidence type="ECO:0000256" key="1">
    <source>
        <dbReference type="ARBA" id="ARBA00022737"/>
    </source>
</evidence>
<dbReference type="PROSITE" id="PS50137">
    <property type="entry name" value="DS_RBD"/>
    <property type="match status" value="3"/>
</dbReference>
<dbReference type="Proteomes" id="UP001567538">
    <property type="component" value="Unassembled WGS sequence"/>
</dbReference>
<proteinExistence type="predicted"/>
<evidence type="ECO:0000313" key="7">
    <source>
        <dbReference type="Proteomes" id="UP001567538"/>
    </source>
</evidence>
<gene>
    <name evidence="6" type="primary">DRB4</name>
    <name evidence="6" type="ORF">AAHA92_22617</name>
</gene>
<dbReference type="EMBL" id="JBEAFC010000008">
    <property type="protein sequence ID" value="KAL1545951.1"/>
    <property type="molecule type" value="Genomic_DNA"/>
</dbReference>
<dbReference type="SUPFAM" id="SSF54768">
    <property type="entry name" value="dsRNA-binding domain-like"/>
    <property type="match status" value="3"/>
</dbReference>
<organism evidence="6 7">
    <name type="scientific">Salvia divinorum</name>
    <name type="common">Maria pastora</name>
    <name type="synonym">Diviner's sage</name>
    <dbReference type="NCBI Taxonomy" id="28513"/>
    <lineage>
        <taxon>Eukaryota</taxon>
        <taxon>Viridiplantae</taxon>
        <taxon>Streptophyta</taxon>
        <taxon>Embryophyta</taxon>
        <taxon>Tracheophyta</taxon>
        <taxon>Spermatophyta</taxon>
        <taxon>Magnoliopsida</taxon>
        <taxon>eudicotyledons</taxon>
        <taxon>Gunneridae</taxon>
        <taxon>Pentapetalae</taxon>
        <taxon>asterids</taxon>
        <taxon>lamiids</taxon>
        <taxon>Lamiales</taxon>
        <taxon>Lamiaceae</taxon>
        <taxon>Nepetoideae</taxon>
        <taxon>Mentheae</taxon>
        <taxon>Salviinae</taxon>
        <taxon>Salvia</taxon>
        <taxon>Salvia subgen. Calosphace</taxon>
    </lineage>
</organism>
<dbReference type="GO" id="GO:0003723">
    <property type="term" value="F:RNA binding"/>
    <property type="evidence" value="ECO:0007669"/>
    <property type="project" value="UniProtKB-UniRule"/>
</dbReference>
<name>A0ABD1GSW1_SALDI</name>
<keyword evidence="7" id="KW-1185">Reference proteome</keyword>
<dbReference type="PANTHER" id="PTHR46031">
    <property type="match status" value="1"/>
</dbReference>
<evidence type="ECO:0000256" key="3">
    <source>
        <dbReference type="PROSITE-ProRule" id="PRU00266"/>
    </source>
</evidence>
<protein>
    <submittedName>
        <fullName evidence="6">HLA class II histocompatibility antigen, DR beta 4 chain</fullName>
    </submittedName>
</protein>
<evidence type="ECO:0000256" key="2">
    <source>
        <dbReference type="ARBA" id="ARBA00022884"/>
    </source>
</evidence>